<protein>
    <submittedName>
        <fullName evidence="3">Antitoxin VbhA family protein</fullName>
    </submittedName>
</protein>
<organism evidence="3 4">
    <name type="scientific">Galbitalea soli</name>
    <dbReference type="NCBI Taxonomy" id="1268042"/>
    <lineage>
        <taxon>Bacteria</taxon>
        <taxon>Bacillati</taxon>
        <taxon>Actinomycetota</taxon>
        <taxon>Actinomycetes</taxon>
        <taxon>Micrococcales</taxon>
        <taxon>Microbacteriaceae</taxon>
        <taxon>Galbitalea</taxon>
    </lineage>
</organism>
<accession>A0A7C9PNZ2</accession>
<dbReference type="EMBL" id="JAAGWZ010000003">
    <property type="protein sequence ID" value="NEM91826.1"/>
    <property type="molecule type" value="Genomic_DNA"/>
</dbReference>
<proteinExistence type="predicted"/>
<dbReference type="RefSeq" id="WP_163473891.1">
    <property type="nucleotide sequence ID" value="NZ_JAAGWZ010000003.1"/>
</dbReference>
<evidence type="ECO:0000313" key="4">
    <source>
        <dbReference type="Proteomes" id="UP000479756"/>
    </source>
</evidence>
<dbReference type="Proteomes" id="UP000479756">
    <property type="component" value="Unassembled WGS sequence"/>
</dbReference>
<evidence type="ECO:0000259" key="2">
    <source>
        <dbReference type="Pfam" id="PF18495"/>
    </source>
</evidence>
<feature type="region of interest" description="Disordered" evidence="1">
    <location>
        <begin position="13"/>
        <end position="42"/>
    </location>
</feature>
<comment type="caution">
    <text evidence="3">The sequence shown here is derived from an EMBL/GenBank/DDBJ whole genome shotgun (WGS) entry which is preliminary data.</text>
</comment>
<dbReference type="InterPro" id="IPR043038">
    <property type="entry name" value="VbhA_sf"/>
</dbReference>
<evidence type="ECO:0000313" key="3">
    <source>
        <dbReference type="EMBL" id="NEM91826.1"/>
    </source>
</evidence>
<feature type="compositionally biased region" description="Basic and acidic residues" evidence="1">
    <location>
        <begin position="13"/>
        <end position="31"/>
    </location>
</feature>
<feature type="domain" description="Antitoxin VbhA" evidence="2">
    <location>
        <begin position="16"/>
        <end position="62"/>
    </location>
</feature>
<keyword evidence="4" id="KW-1185">Reference proteome</keyword>
<sequence>MSNVIHTTLASAERARRAALEQAEHSGEMEGLHVTPATRSDGDEYAAGRIDIDEFVARGRARYGLG</sequence>
<name>A0A7C9PNZ2_9MICO</name>
<dbReference type="InterPro" id="IPR041535">
    <property type="entry name" value="VbhA"/>
</dbReference>
<dbReference type="CDD" id="cd11586">
    <property type="entry name" value="VbhA_like"/>
    <property type="match status" value="1"/>
</dbReference>
<gene>
    <name evidence="3" type="ORF">G3T37_10710</name>
</gene>
<evidence type="ECO:0000256" key="1">
    <source>
        <dbReference type="SAM" id="MobiDB-lite"/>
    </source>
</evidence>
<reference evidence="3 4" key="1">
    <citation type="journal article" date="2014" name="Int. J. Syst. Evol. Microbiol.">
        <title>Description of Galbitalea soli gen. nov., sp. nov., and Frondihabitans sucicola sp. nov.</title>
        <authorList>
            <person name="Kim S.J."/>
            <person name="Lim J.M."/>
            <person name="Ahn J.H."/>
            <person name="Weon H.Y."/>
            <person name="Hamada M."/>
            <person name="Suzuki K."/>
            <person name="Ahn T.Y."/>
            <person name="Kwon S.W."/>
        </authorList>
    </citation>
    <scope>NUCLEOTIDE SEQUENCE [LARGE SCALE GENOMIC DNA]</scope>
    <source>
        <strain evidence="3 4">NBRC 108727</strain>
    </source>
</reference>
<dbReference type="InterPro" id="IPR033788">
    <property type="entry name" value="VbhA-like"/>
</dbReference>
<dbReference type="AlphaFoldDB" id="A0A7C9PNZ2"/>
<dbReference type="Gene3D" id="1.10.8.1050">
    <property type="entry name" value="Antitoxin VbhA-like"/>
    <property type="match status" value="1"/>
</dbReference>
<dbReference type="Pfam" id="PF18495">
    <property type="entry name" value="VbhA"/>
    <property type="match status" value="1"/>
</dbReference>